<accession>A0ABZ2RAN5</accession>
<name>A0ABZ2RAN5_ECTME</name>
<evidence type="ECO:0000259" key="1">
    <source>
        <dbReference type="Pfam" id="PF01841"/>
    </source>
</evidence>
<dbReference type="SUPFAM" id="SSF54001">
    <property type="entry name" value="Cysteine proteinases"/>
    <property type="match status" value="1"/>
</dbReference>
<dbReference type="Pfam" id="PF01841">
    <property type="entry name" value="Transglut_core"/>
    <property type="match status" value="1"/>
</dbReference>
<gene>
    <name evidence="2" type="ORF">WG219_12065</name>
</gene>
<protein>
    <submittedName>
        <fullName evidence="2">Transglutaminase family protein</fullName>
    </submittedName>
</protein>
<feature type="domain" description="Transglutaminase-like" evidence="1">
    <location>
        <begin position="21"/>
        <end position="136"/>
    </location>
</feature>
<dbReference type="Gene3D" id="3.10.620.30">
    <property type="match status" value="1"/>
</dbReference>
<dbReference type="PANTHER" id="PTHR33490:SF3">
    <property type="entry name" value="CONSERVED INTEGRAL MEMBRANE PROTEIN"/>
    <property type="match status" value="1"/>
</dbReference>
<organism evidence="2 3">
    <name type="scientific">Ectopseudomonas mendocina</name>
    <name type="common">Pseudomonas mendocina</name>
    <dbReference type="NCBI Taxonomy" id="300"/>
    <lineage>
        <taxon>Bacteria</taxon>
        <taxon>Pseudomonadati</taxon>
        <taxon>Pseudomonadota</taxon>
        <taxon>Gammaproteobacteria</taxon>
        <taxon>Pseudomonadales</taxon>
        <taxon>Pseudomonadaceae</taxon>
        <taxon>Ectopseudomonas</taxon>
    </lineage>
</organism>
<evidence type="ECO:0000313" key="3">
    <source>
        <dbReference type="Proteomes" id="UP001476583"/>
    </source>
</evidence>
<dbReference type="PANTHER" id="PTHR33490">
    <property type="entry name" value="BLR5614 PROTEIN-RELATED"/>
    <property type="match status" value="1"/>
</dbReference>
<dbReference type="InterPro" id="IPR002931">
    <property type="entry name" value="Transglutaminase-like"/>
</dbReference>
<dbReference type="Proteomes" id="UP001476583">
    <property type="component" value="Chromosome"/>
</dbReference>
<proteinExistence type="predicted"/>
<keyword evidence="3" id="KW-1185">Reference proteome</keyword>
<dbReference type="InterPro" id="IPR038765">
    <property type="entry name" value="Papain-like_cys_pep_sf"/>
</dbReference>
<evidence type="ECO:0000313" key="2">
    <source>
        <dbReference type="EMBL" id="WXL24088.1"/>
    </source>
</evidence>
<reference evidence="2 3" key="1">
    <citation type="submission" date="2024-03" db="EMBL/GenBank/DDBJ databases">
        <title>Complete genome of BD2.</title>
        <authorList>
            <person name="Cao G."/>
        </authorList>
    </citation>
    <scope>NUCLEOTIDE SEQUENCE [LARGE SCALE GENOMIC DNA]</scope>
    <source>
        <strain evidence="2 3">BD2</strain>
    </source>
</reference>
<dbReference type="EMBL" id="CP148074">
    <property type="protein sequence ID" value="WXL24088.1"/>
    <property type="molecule type" value="Genomic_DNA"/>
</dbReference>
<sequence length="219" mass="24946">MREYLEPSRFIDSDHPAVVEFAERARGASDEPLQQALNLYYAVRDGIRYNPYVFSRNEETLKASYAVLSGESYCVPKAALLSACARHCGIPARIGLADVRNHLSTPRLIELLRTEVFAMHGYSELFLEGCWVKATPAFNLSLCKLFKVEPLEFDGIHDSVFHAYNQEGQRYMEYLCDHGQFADLPVELFYKHLAHCYPHLFEDAFRLGDGDLASEVVRS</sequence>